<name>R7QKJ2_CHOCR</name>
<dbReference type="InterPro" id="IPR001129">
    <property type="entry name" value="Membr-assoc_MAPEG"/>
</dbReference>
<evidence type="ECO:0000256" key="2">
    <source>
        <dbReference type="ARBA" id="ARBA00022692"/>
    </source>
</evidence>
<organism evidence="6 7">
    <name type="scientific">Chondrus crispus</name>
    <name type="common">Carrageen Irish moss</name>
    <name type="synonym">Polymorpha crispa</name>
    <dbReference type="NCBI Taxonomy" id="2769"/>
    <lineage>
        <taxon>Eukaryota</taxon>
        <taxon>Rhodophyta</taxon>
        <taxon>Florideophyceae</taxon>
        <taxon>Rhodymeniophycidae</taxon>
        <taxon>Gigartinales</taxon>
        <taxon>Gigartinaceae</taxon>
        <taxon>Chondrus</taxon>
    </lineage>
</organism>
<dbReference type="GeneID" id="17325572"/>
<protein>
    <submittedName>
        <fullName evidence="6">Microsomal glutathione S-transferase</fullName>
    </submittedName>
</protein>
<evidence type="ECO:0000256" key="4">
    <source>
        <dbReference type="ARBA" id="ARBA00023136"/>
    </source>
</evidence>
<proteinExistence type="predicted"/>
<reference evidence="7" key="1">
    <citation type="journal article" date="2013" name="Proc. Natl. Acad. Sci. U.S.A.">
        <title>Genome structure and metabolic features in the red seaweed Chondrus crispus shed light on evolution of the Archaeplastida.</title>
        <authorList>
            <person name="Collen J."/>
            <person name="Porcel B."/>
            <person name="Carre W."/>
            <person name="Ball S.G."/>
            <person name="Chaparro C."/>
            <person name="Tonon T."/>
            <person name="Barbeyron T."/>
            <person name="Michel G."/>
            <person name="Noel B."/>
            <person name="Valentin K."/>
            <person name="Elias M."/>
            <person name="Artiguenave F."/>
            <person name="Arun A."/>
            <person name="Aury J.M."/>
            <person name="Barbosa-Neto J.F."/>
            <person name="Bothwell J.H."/>
            <person name="Bouget F.Y."/>
            <person name="Brillet L."/>
            <person name="Cabello-Hurtado F."/>
            <person name="Capella-Gutierrez S."/>
            <person name="Charrier B."/>
            <person name="Cladiere L."/>
            <person name="Cock J.M."/>
            <person name="Coelho S.M."/>
            <person name="Colleoni C."/>
            <person name="Czjzek M."/>
            <person name="Da Silva C."/>
            <person name="Delage L."/>
            <person name="Denoeud F."/>
            <person name="Deschamps P."/>
            <person name="Dittami S.M."/>
            <person name="Gabaldon T."/>
            <person name="Gachon C.M."/>
            <person name="Groisillier A."/>
            <person name="Herve C."/>
            <person name="Jabbari K."/>
            <person name="Katinka M."/>
            <person name="Kloareg B."/>
            <person name="Kowalczyk N."/>
            <person name="Labadie K."/>
            <person name="Leblanc C."/>
            <person name="Lopez P.J."/>
            <person name="McLachlan D.H."/>
            <person name="Meslet-Cladiere L."/>
            <person name="Moustafa A."/>
            <person name="Nehr Z."/>
            <person name="Nyvall Collen P."/>
            <person name="Panaud O."/>
            <person name="Partensky F."/>
            <person name="Poulain J."/>
            <person name="Rensing S.A."/>
            <person name="Rousvoal S."/>
            <person name="Samson G."/>
            <person name="Symeonidi A."/>
            <person name="Weissenbach J."/>
            <person name="Zambounis A."/>
            <person name="Wincker P."/>
            <person name="Boyen C."/>
        </authorList>
    </citation>
    <scope>NUCLEOTIDE SEQUENCE [LARGE SCALE GENOMIC DNA]</scope>
    <source>
        <strain evidence="7">cv. Stackhouse</strain>
    </source>
</reference>
<dbReference type="PANTHER" id="PTHR10250">
    <property type="entry name" value="MICROSOMAL GLUTATHIONE S-TRANSFERASE"/>
    <property type="match status" value="1"/>
</dbReference>
<keyword evidence="2 5" id="KW-0812">Transmembrane</keyword>
<evidence type="ECO:0000256" key="5">
    <source>
        <dbReference type="SAM" id="Phobius"/>
    </source>
</evidence>
<evidence type="ECO:0000256" key="3">
    <source>
        <dbReference type="ARBA" id="ARBA00022989"/>
    </source>
</evidence>
<sequence>MEVTLPPLYGLAVLEVVLYAMLLGWMGSRVMHARKKYGVPLPAAYENKPDSVFNRYQRAHQNSIEGAATFYITLLVSAIATPVLSAVAGLAFIVGRYLYCTGYYNSLDGRKRGFMWGKYSTVVSVVVARVGGRVWCTV</sequence>
<dbReference type="KEGG" id="ccp:CHC_T00008331001"/>
<dbReference type="AlphaFoldDB" id="R7QKJ2"/>
<dbReference type="RefSeq" id="XP_005717845.1">
    <property type="nucleotide sequence ID" value="XM_005717788.1"/>
</dbReference>
<dbReference type="OrthoDB" id="410651at2759"/>
<dbReference type="GO" id="GO:0004602">
    <property type="term" value="F:glutathione peroxidase activity"/>
    <property type="evidence" value="ECO:0007669"/>
    <property type="project" value="TreeGrafter"/>
</dbReference>
<dbReference type="GO" id="GO:0016020">
    <property type="term" value="C:membrane"/>
    <property type="evidence" value="ECO:0007669"/>
    <property type="project" value="UniProtKB-SubCell"/>
</dbReference>
<keyword evidence="3 5" id="KW-1133">Transmembrane helix</keyword>
<dbReference type="Gramene" id="CDF37976">
    <property type="protein sequence ID" value="CDF37976"/>
    <property type="gene ID" value="CHC_T00008331001"/>
</dbReference>
<comment type="subcellular location">
    <subcellularLocation>
        <location evidence="1">Membrane</location>
        <topology evidence="1">Multi-pass membrane protein</topology>
    </subcellularLocation>
</comment>
<evidence type="ECO:0000313" key="7">
    <source>
        <dbReference type="Proteomes" id="UP000012073"/>
    </source>
</evidence>
<gene>
    <name evidence="6" type="ORF">CHC_T00008331001</name>
</gene>
<evidence type="ECO:0000313" key="6">
    <source>
        <dbReference type="EMBL" id="CDF37976.1"/>
    </source>
</evidence>
<dbReference type="GO" id="GO:0006691">
    <property type="term" value="P:leukotriene metabolic process"/>
    <property type="evidence" value="ECO:0007669"/>
    <property type="project" value="UniProtKB-ARBA"/>
</dbReference>
<dbReference type="SUPFAM" id="SSF161084">
    <property type="entry name" value="MAPEG domain-like"/>
    <property type="match status" value="1"/>
</dbReference>
<dbReference type="InterPro" id="IPR050997">
    <property type="entry name" value="MAPEG"/>
</dbReference>
<feature type="transmembrane region" description="Helical" evidence="5">
    <location>
        <begin position="68"/>
        <end position="99"/>
    </location>
</feature>
<accession>R7QKJ2</accession>
<dbReference type="Pfam" id="PF01124">
    <property type="entry name" value="MAPEG"/>
    <property type="match status" value="1"/>
</dbReference>
<dbReference type="GO" id="GO:0005783">
    <property type="term" value="C:endoplasmic reticulum"/>
    <property type="evidence" value="ECO:0007669"/>
    <property type="project" value="TreeGrafter"/>
</dbReference>
<keyword evidence="4 5" id="KW-0472">Membrane</keyword>
<feature type="transmembrane region" description="Helical" evidence="5">
    <location>
        <begin position="6"/>
        <end position="26"/>
    </location>
</feature>
<dbReference type="Proteomes" id="UP000012073">
    <property type="component" value="Unassembled WGS sequence"/>
</dbReference>
<dbReference type="OMA" id="TYLYSWI"/>
<evidence type="ECO:0000256" key="1">
    <source>
        <dbReference type="ARBA" id="ARBA00004141"/>
    </source>
</evidence>
<dbReference type="GO" id="GO:0004364">
    <property type="term" value="F:glutathione transferase activity"/>
    <property type="evidence" value="ECO:0007669"/>
    <property type="project" value="TreeGrafter"/>
</dbReference>
<dbReference type="PANTHER" id="PTHR10250:SF26">
    <property type="entry name" value="GLUTATHIONE S-TRANSFERASE 3, MITOCHONDRIAL"/>
    <property type="match status" value="1"/>
</dbReference>
<feature type="transmembrane region" description="Helical" evidence="5">
    <location>
        <begin position="119"/>
        <end position="136"/>
    </location>
</feature>
<dbReference type="GO" id="GO:0005635">
    <property type="term" value="C:nuclear envelope"/>
    <property type="evidence" value="ECO:0007669"/>
    <property type="project" value="TreeGrafter"/>
</dbReference>
<keyword evidence="6" id="KW-0808">Transferase</keyword>
<dbReference type="Gene3D" id="1.20.120.550">
    <property type="entry name" value="Membrane associated eicosanoid/glutathione metabolism-like domain"/>
    <property type="match status" value="1"/>
</dbReference>
<keyword evidence="7" id="KW-1185">Reference proteome</keyword>
<dbReference type="EMBL" id="HG001890">
    <property type="protein sequence ID" value="CDF37976.1"/>
    <property type="molecule type" value="Genomic_DNA"/>
</dbReference>
<dbReference type="InterPro" id="IPR023352">
    <property type="entry name" value="MAPEG-like_dom_sf"/>
</dbReference>
<dbReference type="STRING" id="2769.R7QKJ2"/>